<dbReference type="InterPro" id="IPR017532">
    <property type="entry name" value="Hydrolase-2_PEP"/>
</dbReference>
<organism evidence="2 3">
    <name type="scientific">Massilia atriviolacea</name>
    <dbReference type="NCBI Taxonomy" id="2495579"/>
    <lineage>
        <taxon>Bacteria</taxon>
        <taxon>Pseudomonadati</taxon>
        <taxon>Pseudomonadota</taxon>
        <taxon>Betaproteobacteria</taxon>
        <taxon>Burkholderiales</taxon>
        <taxon>Oxalobacteraceae</taxon>
        <taxon>Telluria group</taxon>
        <taxon>Massilia</taxon>
    </lineage>
</organism>
<evidence type="ECO:0000313" key="3">
    <source>
        <dbReference type="Proteomes" id="UP000278085"/>
    </source>
</evidence>
<dbReference type="NCBIfam" id="TIGR03101">
    <property type="entry name" value="hydr2_PEP"/>
    <property type="match status" value="1"/>
</dbReference>
<comment type="caution">
    <text evidence="2">The sequence shown here is derived from an EMBL/GenBank/DDBJ whole genome shotgun (WGS) entry which is preliminary data.</text>
</comment>
<dbReference type="Gene3D" id="3.40.50.1820">
    <property type="entry name" value="alpha/beta hydrolase"/>
    <property type="match status" value="1"/>
</dbReference>
<evidence type="ECO:0000259" key="1">
    <source>
        <dbReference type="Pfam" id="PF12146"/>
    </source>
</evidence>
<gene>
    <name evidence="2" type="ORF">EJB06_09175</name>
</gene>
<feature type="domain" description="Serine aminopeptidase S33" evidence="1">
    <location>
        <begin position="35"/>
        <end position="158"/>
    </location>
</feature>
<dbReference type="InterPro" id="IPR029058">
    <property type="entry name" value="AB_hydrolase_fold"/>
</dbReference>
<evidence type="ECO:0000313" key="2">
    <source>
        <dbReference type="EMBL" id="RSZ59330.1"/>
    </source>
</evidence>
<dbReference type="Proteomes" id="UP000278085">
    <property type="component" value="Unassembled WGS sequence"/>
</dbReference>
<dbReference type="Pfam" id="PF12146">
    <property type="entry name" value="Hydrolase_4"/>
    <property type="match status" value="1"/>
</dbReference>
<proteinExistence type="predicted"/>
<dbReference type="SUPFAM" id="SSF53474">
    <property type="entry name" value="alpha/beta-Hydrolases"/>
    <property type="match status" value="1"/>
</dbReference>
<protein>
    <submittedName>
        <fullName evidence="2">Hydrolase 2, exosortase A system-associated</fullName>
    </submittedName>
</protein>
<dbReference type="OrthoDB" id="8525674at2"/>
<dbReference type="InterPro" id="IPR022742">
    <property type="entry name" value="Hydrolase_4"/>
</dbReference>
<dbReference type="GO" id="GO:0016787">
    <property type="term" value="F:hydrolase activity"/>
    <property type="evidence" value="ECO:0007669"/>
    <property type="project" value="UniProtKB-KW"/>
</dbReference>
<dbReference type="AlphaFoldDB" id="A0A430HP85"/>
<keyword evidence="2" id="KW-0378">Hydrolase</keyword>
<dbReference type="RefSeq" id="WP_126073701.1">
    <property type="nucleotide sequence ID" value="NZ_CP051166.1"/>
</dbReference>
<reference evidence="2 3" key="1">
    <citation type="submission" date="2018-12" db="EMBL/GenBank/DDBJ databases">
        <authorList>
            <person name="Yang E."/>
        </authorList>
    </citation>
    <scope>NUCLEOTIDE SEQUENCE [LARGE SCALE GENOMIC DNA]</scope>
    <source>
        <strain evidence="2 3">SOD</strain>
    </source>
</reference>
<dbReference type="EMBL" id="RXLQ01000004">
    <property type="protein sequence ID" value="RSZ59330.1"/>
    <property type="molecule type" value="Genomic_DNA"/>
</dbReference>
<name>A0A430HP85_9BURK</name>
<keyword evidence="3" id="KW-1185">Reference proteome</keyword>
<accession>A0A430HP85</accession>
<sequence>MTAHPKPPGAEPFFLRTDLGQRFCLFHPPAGARCRGAVLYVHPFGDEMNKARRMAALQARALAAQGVGVLQLDLYGSGDSSGEFAEARWEIWKDDLAAGCAWLSARLDGAPPSLWGLRLGALLALDYAHAARHPLASLVLWQPVQNGATFLTQFLRLLTANAMLAEGADGAVGALGALGKASGKSASALRAALLGGEMLEVAGYEIAPALAAAIDGVDAARLAPLGYPVHWLETSSAAERALTPAVTRLADAWRAAGVALHLQQVSSAPFWSTQEIAESPALLAATSALFAGGPHARS</sequence>